<gene>
    <name evidence="2" type="ORF">BD310DRAFT_941268</name>
</gene>
<dbReference type="Proteomes" id="UP000292082">
    <property type="component" value="Unassembled WGS sequence"/>
</dbReference>
<dbReference type="AlphaFoldDB" id="A0A4Q9PBM4"/>
<evidence type="ECO:0000313" key="3">
    <source>
        <dbReference type="Proteomes" id="UP000292082"/>
    </source>
</evidence>
<keyword evidence="1" id="KW-0812">Transmembrane</keyword>
<name>A0A4Q9PBM4_9APHY</name>
<keyword evidence="1" id="KW-0472">Membrane</keyword>
<keyword evidence="1" id="KW-1133">Transmembrane helix</keyword>
<evidence type="ECO:0000313" key="2">
    <source>
        <dbReference type="EMBL" id="TBU51918.1"/>
    </source>
</evidence>
<keyword evidence="3" id="KW-1185">Reference proteome</keyword>
<dbReference type="EMBL" id="ML145276">
    <property type="protein sequence ID" value="TBU51918.1"/>
    <property type="molecule type" value="Genomic_DNA"/>
</dbReference>
<evidence type="ECO:0000256" key="1">
    <source>
        <dbReference type="SAM" id="Phobius"/>
    </source>
</evidence>
<proteinExistence type="predicted"/>
<protein>
    <submittedName>
        <fullName evidence="2">Uncharacterized protein</fullName>
    </submittedName>
</protein>
<reference evidence="2 3" key="1">
    <citation type="submission" date="2019-01" db="EMBL/GenBank/DDBJ databases">
        <title>Draft genome sequences of three monokaryotic isolates of the white-rot basidiomycete fungus Dichomitus squalens.</title>
        <authorList>
            <consortium name="DOE Joint Genome Institute"/>
            <person name="Lopez S.C."/>
            <person name="Andreopoulos B."/>
            <person name="Pangilinan J."/>
            <person name="Lipzen A."/>
            <person name="Riley R."/>
            <person name="Ahrendt S."/>
            <person name="Ng V."/>
            <person name="Barry K."/>
            <person name="Daum C."/>
            <person name="Grigoriev I.V."/>
            <person name="Hilden K.S."/>
            <person name="Makela M.R."/>
            <person name="de Vries R.P."/>
        </authorList>
    </citation>
    <scope>NUCLEOTIDE SEQUENCE [LARGE SCALE GENOMIC DNA]</scope>
    <source>
        <strain evidence="2 3">CBS 464.89</strain>
    </source>
</reference>
<feature type="transmembrane region" description="Helical" evidence="1">
    <location>
        <begin position="7"/>
        <end position="25"/>
    </location>
</feature>
<sequence>MKPREDAKGVIVSLIPMTLALGLFLCRLEPAYDREAVSSDHNSVRIETHALKG</sequence>
<accession>A0A4Q9PBM4</accession>
<organism evidence="2 3">
    <name type="scientific">Dichomitus squalens</name>
    <dbReference type="NCBI Taxonomy" id="114155"/>
    <lineage>
        <taxon>Eukaryota</taxon>
        <taxon>Fungi</taxon>
        <taxon>Dikarya</taxon>
        <taxon>Basidiomycota</taxon>
        <taxon>Agaricomycotina</taxon>
        <taxon>Agaricomycetes</taxon>
        <taxon>Polyporales</taxon>
        <taxon>Polyporaceae</taxon>
        <taxon>Dichomitus</taxon>
    </lineage>
</organism>